<gene>
    <name evidence="2" type="ORF">UFOVP245_26</name>
</gene>
<keyword evidence="1" id="KW-0175">Coiled coil</keyword>
<proteinExistence type="predicted"/>
<dbReference type="Gene3D" id="1.10.3120.10">
    <property type="entry name" value="Trigger factor, C-terminal domain"/>
    <property type="match status" value="1"/>
</dbReference>
<protein>
    <submittedName>
        <fullName evidence="2">Uncharacterized protein</fullName>
    </submittedName>
</protein>
<sequence>MDKAENAMVTITKERYDFHIAEIERLREELRVSRQSTTILIESLDSDIERLRENAKQDAKYMLAYHRICQKHGIAPSSSDLIAAMEECDERAN</sequence>
<dbReference type="InterPro" id="IPR027304">
    <property type="entry name" value="Trigger_fact/SurA_dom_sf"/>
</dbReference>
<organism evidence="2">
    <name type="scientific">uncultured Caudovirales phage</name>
    <dbReference type="NCBI Taxonomy" id="2100421"/>
    <lineage>
        <taxon>Viruses</taxon>
        <taxon>Duplodnaviria</taxon>
        <taxon>Heunggongvirae</taxon>
        <taxon>Uroviricota</taxon>
        <taxon>Caudoviricetes</taxon>
        <taxon>Peduoviridae</taxon>
        <taxon>Maltschvirus</taxon>
        <taxon>Maltschvirus maltsch</taxon>
    </lineage>
</organism>
<dbReference type="EMBL" id="LR798287">
    <property type="protein sequence ID" value="CAB5220779.1"/>
    <property type="molecule type" value="Genomic_DNA"/>
</dbReference>
<reference evidence="2" key="1">
    <citation type="submission" date="2020-05" db="EMBL/GenBank/DDBJ databases">
        <authorList>
            <person name="Chiriac C."/>
            <person name="Salcher M."/>
            <person name="Ghai R."/>
            <person name="Kavagutti S V."/>
        </authorList>
    </citation>
    <scope>NUCLEOTIDE SEQUENCE</scope>
</reference>
<evidence type="ECO:0000256" key="1">
    <source>
        <dbReference type="SAM" id="Coils"/>
    </source>
</evidence>
<dbReference type="SUPFAM" id="SSF109998">
    <property type="entry name" value="Triger factor/SurA peptide-binding domain-like"/>
    <property type="match status" value="1"/>
</dbReference>
<evidence type="ECO:0000313" key="2">
    <source>
        <dbReference type="EMBL" id="CAB5220779.1"/>
    </source>
</evidence>
<feature type="coiled-coil region" evidence="1">
    <location>
        <begin position="9"/>
        <end position="54"/>
    </location>
</feature>
<dbReference type="GO" id="GO:0006457">
    <property type="term" value="P:protein folding"/>
    <property type="evidence" value="ECO:0007669"/>
    <property type="project" value="InterPro"/>
</dbReference>
<dbReference type="InterPro" id="IPR037041">
    <property type="entry name" value="Trigger_fac_C_sf"/>
</dbReference>
<accession>A0A6J7WRY7</accession>
<dbReference type="GO" id="GO:0015031">
    <property type="term" value="P:protein transport"/>
    <property type="evidence" value="ECO:0007669"/>
    <property type="project" value="InterPro"/>
</dbReference>
<name>A0A6J7WRY7_9CAUD</name>